<evidence type="ECO:0000313" key="7">
    <source>
        <dbReference type="EMBL" id="RLL48002.1"/>
    </source>
</evidence>
<dbReference type="InterPro" id="IPR002549">
    <property type="entry name" value="AI-2E-like"/>
</dbReference>
<evidence type="ECO:0000256" key="4">
    <source>
        <dbReference type="ARBA" id="ARBA00022989"/>
    </source>
</evidence>
<evidence type="ECO:0000256" key="2">
    <source>
        <dbReference type="ARBA" id="ARBA00009773"/>
    </source>
</evidence>
<organism evidence="7 8">
    <name type="scientific">Oceanobacillus piezotolerans</name>
    <dbReference type="NCBI Taxonomy" id="2448030"/>
    <lineage>
        <taxon>Bacteria</taxon>
        <taxon>Bacillati</taxon>
        <taxon>Bacillota</taxon>
        <taxon>Bacilli</taxon>
        <taxon>Bacillales</taxon>
        <taxon>Bacillaceae</taxon>
        <taxon>Oceanobacillus</taxon>
    </lineage>
</organism>
<comment type="similarity">
    <text evidence="2">Belongs to the autoinducer-2 exporter (AI-2E) (TC 2.A.86) family.</text>
</comment>
<keyword evidence="3 6" id="KW-0812">Transmembrane</keyword>
<keyword evidence="5 6" id="KW-0472">Membrane</keyword>
<evidence type="ECO:0000256" key="1">
    <source>
        <dbReference type="ARBA" id="ARBA00004141"/>
    </source>
</evidence>
<feature type="transmembrane region" description="Helical" evidence="6">
    <location>
        <begin position="164"/>
        <end position="182"/>
    </location>
</feature>
<dbReference type="OrthoDB" id="9793390at2"/>
<dbReference type="PANTHER" id="PTHR21716:SF15">
    <property type="entry name" value="TRANSPORT PROTEIN YRRI-RELATED"/>
    <property type="match status" value="1"/>
</dbReference>
<reference evidence="7 8" key="1">
    <citation type="submission" date="2018-10" db="EMBL/GenBank/DDBJ databases">
        <title>Oceanobacillus sp. YLB-02 draft genome.</title>
        <authorList>
            <person name="Yu L."/>
        </authorList>
    </citation>
    <scope>NUCLEOTIDE SEQUENCE [LARGE SCALE GENOMIC DNA]</scope>
    <source>
        <strain evidence="7 8">YLB-02</strain>
    </source>
</reference>
<keyword evidence="4 6" id="KW-1133">Transmembrane helix</keyword>
<dbReference type="PANTHER" id="PTHR21716">
    <property type="entry name" value="TRANSMEMBRANE PROTEIN"/>
    <property type="match status" value="1"/>
</dbReference>
<feature type="transmembrane region" description="Helical" evidence="6">
    <location>
        <begin position="12"/>
        <end position="29"/>
    </location>
</feature>
<proteinExistence type="inferred from homology"/>
<feature type="transmembrane region" description="Helical" evidence="6">
    <location>
        <begin position="75"/>
        <end position="96"/>
    </location>
</feature>
<feature type="transmembrane region" description="Helical" evidence="6">
    <location>
        <begin position="223"/>
        <end position="240"/>
    </location>
</feature>
<evidence type="ECO:0000256" key="6">
    <source>
        <dbReference type="SAM" id="Phobius"/>
    </source>
</evidence>
<dbReference type="Proteomes" id="UP000270219">
    <property type="component" value="Unassembled WGS sequence"/>
</dbReference>
<evidence type="ECO:0000313" key="8">
    <source>
        <dbReference type="Proteomes" id="UP000270219"/>
    </source>
</evidence>
<feature type="transmembrane region" description="Helical" evidence="6">
    <location>
        <begin position="246"/>
        <end position="276"/>
    </location>
</feature>
<name>A0A498DCN5_9BACI</name>
<feature type="transmembrane region" description="Helical" evidence="6">
    <location>
        <begin position="41"/>
        <end position="63"/>
    </location>
</feature>
<feature type="transmembrane region" description="Helical" evidence="6">
    <location>
        <begin position="312"/>
        <end position="338"/>
    </location>
</feature>
<dbReference type="GO" id="GO:0055085">
    <property type="term" value="P:transmembrane transport"/>
    <property type="evidence" value="ECO:0007669"/>
    <property type="project" value="TreeGrafter"/>
</dbReference>
<comment type="subcellular location">
    <subcellularLocation>
        <location evidence="1">Membrane</location>
        <topology evidence="1">Multi-pass membrane protein</topology>
    </subcellularLocation>
</comment>
<gene>
    <name evidence="7" type="ORF">D8M04_01610</name>
</gene>
<dbReference type="EMBL" id="RCHR01000001">
    <property type="protein sequence ID" value="RLL48002.1"/>
    <property type="molecule type" value="Genomic_DNA"/>
</dbReference>
<protein>
    <submittedName>
        <fullName evidence="7">AI-2E family transporter</fullName>
    </submittedName>
</protein>
<evidence type="ECO:0000256" key="3">
    <source>
        <dbReference type="ARBA" id="ARBA00022692"/>
    </source>
</evidence>
<dbReference type="GO" id="GO:0016020">
    <property type="term" value="C:membrane"/>
    <property type="evidence" value="ECO:0007669"/>
    <property type="project" value="UniProtKB-SubCell"/>
</dbReference>
<keyword evidence="8" id="KW-1185">Reference proteome</keyword>
<comment type="caution">
    <text evidence="7">The sequence shown here is derived from an EMBL/GenBank/DDBJ whole genome shotgun (WGS) entry which is preliminary data.</text>
</comment>
<sequence length="358" mass="40945">MVIHQDRRYRYLIWIIFGILTFLFIYLLVKTYPFYSEIFSFLWRLLIPFIIASLIAYLLYPVIEKLDHYNIHRGIAILFIYILFFGGVGFLIYRIYPQVIHQVRDLTNNFPLFMDMYRNSIQQVYNFTSFLPENVHDKMDDIILGIENSLDILLSKLISGFTRIFDMVIVITVIPVLVFYFLKDYDKMKNFVKGFIPHKFVGKTSEVIHAIDDSLGKYIRGQLIVCLFVSITSMLIFKLLDLEYALLLAIVMGITNIIPYFGPILGAIPAVIIAYTTTGQIKLIFFVLIGILVIQIIEGNLLSPYIVGKSVAIHPVAIIFALLLGGELFGVIGLIFAVPLLTIGKVIVNHVIAFPGNR</sequence>
<dbReference type="AlphaFoldDB" id="A0A498DCN5"/>
<accession>A0A498DCN5</accession>
<feature type="transmembrane region" description="Helical" evidence="6">
    <location>
        <begin position="283"/>
        <end position="306"/>
    </location>
</feature>
<dbReference type="Pfam" id="PF01594">
    <property type="entry name" value="AI-2E_transport"/>
    <property type="match status" value="1"/>
</dbReference>
<evidence type="ECO:0000256" key="5">
    <source>
        <dbReference type="ARBA" id="ARBA00023136"/>
    </source>
</evidence>